<protein>
    <submittedName>
        <fullName evidence="2">Putative ATP-dependent RNA helicase DDX19B</fullName>
    </submittedName>
</protein>
<dbReference type="Proteomes" id="UP000230750">
    <property type="component" value="Unassembled WGS sequence"/>
</dbReference>
<reference evidence="2 3" key="1">
    <citation type="journal article" date="2017" name="PLoS Biol.">
        <title>The sea cucumber genome provides insights into morphological evolution and visceral regeneration.</title>
        <authorList>
            <person name="Zhang X."/>
            <person name="Sun L."/>
            <person name="Yuan J."/>
            <person name="Sun Y."/>
            <person name="Gao Y."/>
            <person name="Zhang L."/>
            <person name="Li S."/>
            <person name="Dai H."/>
            <person name="Hamel J.F."/>
            <person name="Liu C."/>
            <person name="Yu Y."/>
            <person name="Liu S."/>
            <person name="Lin W."/>
            <person name="Guo K."/>
            <person name="Jin S."/>
            <person name="Xu P."/>
            <person name="Storey K.B."/>
            <person name="Huan P."/>
            <person name="Zhang T."/>
            <person name="Zhou Y."/>
            <person name="Zhang J."/>
            <person name="Lin C."/>
            <person name="Li X."/>
            <person name="Xing L."/>
            <person name="Huo D."/>
            <person name="Sun M."/>
            <person name="Wang L."/>
            <person name="Mercier A."/>
            <person name="Li F."/>
            <person name="Yang H."/>
            <person name="Xiang J."/>
        </authorList>
    </citation>
    <scope>NUCLEOTIDE SEQUENCE [LARGE SCALE GENOMIC DNA]</scope>
    <source>
        <strain evidence="2">Shaxun</strain>
        <tissue evidence="2">Muscle</tissue>
    </source>
</reference>
<comment type="caution">
    <text evidence="2">The sequence shown here is derived from an EMBL/GenBank/DDBJ whole genome shotgun (WGS) entry which is preliminary data.</text>
</comment>
<sequence>MSALDWDEGFQQQAGKPNLAEQVKQMAIKPGPSAGGDTQGTATQGTATWERLCREQLCREQGSLEKKFSYLVRGANSCIYPSSNAIVHASVKSSEGETQDPAQAAADASMLNKTLHSQTCTDQIIITAGSSTESPELLKGVYCMGFNAPSKIQENSSASSISGSALCLAPTYELALQIGKVAKPWTVYRRTEDTLLYKGQTVPPMKKVMRFCHEDHRRSCYHPTQARRGELDNIKQYYVLCSTREKFKPYQTSMVSLALGKPLYSVRQKQQRGGFRGMKAEGHAVALLVGDLSIDERVRVLMRFKEAKEKLLVPQNLMARGIDIEQVTLVINFDLPVDMSGEPDVETYLHRIGRTGRFGKSGLAINFIDGPRTMKKLQRIEQHFGRKIERLLTDDADEIEKIV</sequence>
<gene>
    <name evidence="2" type="ORF">BSL78_23742</name>
</gene>
<keyword evidence="2" id="KW-0067">ATP-binding</keyword>
<dbReference type="Gene3D" id="3.40.50.300">
    <property type="entry name" value="P-loop containing nucleotide triphosphate hydrolases"/>
    <property type="match status" value="1"/>
</dbReference>
<evidence type="ECO:0000313" key="3">
    <source>
        <dbReference type="Proteomes" id="UP000230750"/>
    </source>
</evidence>
<keyword evidence="2" id="KW-0378">Hydrolase</keyword>
<keyword evidence="2" id="KW-0347">Helicase</keyword>
<keyword evidence="2" id="KW-0547">Nucleotide-binding</keyword>
<dbReference type="PROSITE" id="PS51194">
    <property type="entry name" value="HELICASE_CTER"/>
    <property type="match status" value="1"/>
</dbReference>
<dbReference type="GO" id="GO:0004386">
    <property type="term" value="F:helicase activity"/>
    <property type="evidence" value="ECO:0007669"/>
    <property type="project" value="UniProtKB-KW"/>
</dbReference>
<proteinExistence type="predicted"/>
<dbReference type="SMART" id="SM00490">
    <property type="entry name" value="HELICc"/>
    <property type="match status" value="1"/>
</dbReference>
<organism evidence="2 3">
    <name type="scientific">Stichopus japonicus</name>
    <name type="common">Sea cucumber</name>
    <dbReference type="NCBI Taxonomy" id="307972"/>
    <lineage>
        <taxon>Eukaryota</taxon>
        <taxon>Metazoa</taxon>
        <taxon>Echinodermata</taxon>
        <taxon>Eleutherozoa</taxon>
        <taxon>Echinozoa</taxon>
        <taxon>Holothuroidea</taxon>
        <taxon>Aspidochirotacea</taxon>
        <taxon>Aspidochirotida</taxon>
        <taxon>Stichopodidae</taxon>
        <taxon>Apostichopus</taxon>
    </lineage>
</organism>
<dbReference type="EMBL" id="MRZV01001243">
    <property type="protein sequence ID" value="PIK39415.1"/>
    <property type="molecule type" value="Genomic_DNA"/>
</dbReference>
<dbReference type="InterPro" id="IPR027417">
    <property type="entry name" value="P-loop_NTPase"/>
</dbReference>
<accession>A0A2G8JUP0</accession>
<dbReference type="AlphaFoldDB" id="A0A2G8JUP0"/>
<dbReference type="PANTHER" id="PTHR47958">
    <property type="entry name" value="ATP-DEPENDENT RNA HELICASE DBP3"/>
    <property type="match status" value="1"/>
</dbReference>
<evidence type="ECO:0000313" key="2">
    <source>
        <dbReference type="EMBL" id="PIK39415.1"/>
    </source>
</evidence>
<dbReference type="STRING" id="307972.A0A2G8JUP0"/>
<dbReference type="CDD" id="cd18787">
    <property type="entry name" value="SF2_C_DEAD"/>
    <property type="match status" value="1"/>
</dbReference>
<keyword evidence="3" id="KW-1185">Reference proteome</keyword>
<feature type="domain" description="Helicase C-terminal" evidence="1">
    <location>
        <begin position="233"/>
        <end position="399"/>
    </location>
</feature>
<dbReference type="InterPro" id="IPR001650">
    <property type="entry name" value="Helicase_C-like"/>
</dbReference>
<name>A0A2G8JUP0_STIJA</name>
<dbReference type="OrthoDB" id="10265785at2759"/>
<evidence type="ECO:0000259" key="1">
    <source>
        <dbReference type="PROSITE" id="PS51194"/>
    </source>
</evidence>
<dbReference type="Pfam" id="PF00271">
    <property type="entry name" value="Helicase_C"/>
    <property type="match status" value="1"/>
</dbReference>
<dbReference type="SUPFAM" id="SSF52540">
    <property type="entry name" value="P-loop containing nucleoside triphosphate hydrolases"/>
    <property type="match status" value="1"/>
</dbReference>